<reference evidence="2 3" key="1">
    <citation type="submission" date="2017-06" db="EMBL/GenBank/DDBJ databases">
        <authorList>
            <person name="Kim H.J."/>
            <person name="Triplett B.A."/>
        </authorList>
    </citation>
    <scope>NUCLEOTIDE SEQUENCE [LARGE SCALE GENOMIC DNA]</scope>
    <source>
        <strain evidence="2 3">DSM 22179</strain>
    </source>
</reference>
<dbReference type="RefSeq" id="WP_088817623.1">
    <property type="nucleotide sequence ID" value="NZ_FYEZ01000001.1"/>
</dbReference>
<protein>
    <submittedName>
        <fullName evidence="2">Transcriptional regulator PadR-like family protein</fullName>
    </submittedName>
</protein>
<dbReference type="Pfam" id="PF03551">
    <property type="entry name" value="PadR"/>
    <property type="match status" value="1"/>
</dbReference>
<dbReference type="OrthoDB" id="4804357at2"/>
<keyword evidence="3" id="KW-1185">Reference proteome</keyword>
<name>A0A212T859_9MICO</name>
<feature type="domain" description="Transcription regulator PadR N-terminal" evidence="1">
    <location>
        <begin position="32"/>
        <end position="105"/>
    </location>
</feature>
<dbReference type="AlphaFoldDB" id="A0A212T859"/>
<evidence type="ECO:0000313" key="2">
    <source>
        <dbReference type="EMBL" id="SNC62247.1"/>
    </source>
</evidence>
<dbReference type="InterPro" id="IPR005149">
    <property type="entry name" value="Tscrpt_reg_PadR_N"/>
</dbReference>
<evidence type="ECO:0000259" key="1">
    <source>
        <dbReference type="Pfam" id="PF03551"/>
    </source>
</evidence>
<dbReference type="Proteomes" id="UP000198122">
    <property type="component" value="Unassembled WGS sequence"/>
</dbReference>
<dbReference type="EMBL" id="FYEZ01000001">
    <property type="protein sequence ID" value="SNC62247.1"/>
    <property type="molecule type" value="Genomic_DNA"/>
</dbReference>
<accession>A0A212T859</accession>
<proteinExistence type="predicted"/>
<organism evidence="2 3">
    <name type="scientific">Kytococcus aerolatus</name>
    <dbReference type="NCBI Taxonomy" id="592308"/>
    <lineage>
        <taxon>Bacteria</taxon>
        <taxon>Bacillati</taxon>
        <taxon>Actinomycetota</taxon>
        <taxon>Actinomycetes</taxon>
        <taxon>Micrococcales</taxon>
        <taxon>Kytococcaceae</taxon>
        <taxon>Kytococcus</taxon>
    </lineage>
</organism>
<dbReference type="Gene3D" id="1.10.10.10">
    <property type="entry name" value="Winged helix-like DNA-binding domain superfamily/Winged helix DNA-binding domain"/>
    <property type="match status" value="1"/>
</dbReference>
<evidence type="ECO:0000313" key="3">
    <source>
        <dbReference type="Proteomes" id="UP000198122"/>
    </source>
</evidence>
<dbReference type="InterPro" id="IPR036388">
    <property type="entry name" value="WH-like_DNA-bd_sf"/>
</dbReference>
<dbReference type="InterPro" id="IPR036390">
    <property type="entry name" value="WH_DNA-bd_sf"/>
</dbReference>
<dbReference type="SUPFAM" id="SSF46785">
    <property type="entry name" value="Winged helix' DNA-binding domain"/>
    <property type="match status" value="1"/>
</dbReference>
<sequence length="122" mass="13531">MTGLTPEEQEWVSELTDSWVAVYKKSATTLVLLQILREDGPASAGDLAPRFTRRTGWTVTERGLYRTLRRLADAGVLSIQKVDAPRTGAKRQELHLTPAGREYLTRIEAQLVADGGLSPRRA</sequence>
<gene>
    <name evidence="2" type="ORF">SAMN05445756_0649</name>
</gene>